<dbReference type="CDD" id="cd12087">
    <property type="entry name" value="TM_EGFR-like"/>
    <property type="match status" value="1"/>
</dbReference>
<proteinExistence type="predicted"/>
<evidence type="ECO:0000256" key="1">
    <source>
        <dbReference type="SAM" id="MobiDB-lite"/>
    </source>
</evidence>
<dbReference type="HOGENOM" id="CLU_891329_0_0_1"/>
<accession>A0A074WRC4</accession>
<evidence type="ECO:0008006" key="6">
    <source>
        <dbReference type="Google" id="ProtNLM"/>
    </source>
</evidence>
<feature type="signal peptide" evidence="3">
    <location>
        <begin position="1"/>
        <end position="24"/>
    </location>
</feature>
<keyword evidence="2" id="KW-0472">Membrane</keyword>
<keyword evidence="2" id="KW-1133">Transmembrane helix</keyword>
<feature type="compositionally biased region" description="Low complexity" evidence="1">
    <location>
        <begin position="204"/>
        <end position="218"/>
    </location>
</feature>
<feature type="transmembrane region" description="Helical" evidence="2">
    <location>
        <begin position="243"/>
        <end position="264"/>
    </location>
</feature>
<keyword evidence="5" id="KW-1185">Reference proteome</keyword>
<dbReference type="GeneID" id="25413303"/>
<name>A0A074WRC4_9PEZI</name>
<keyword evidence="3" id="KW-0732">Signal</keyword>
<evidence type="ECO:0000256" key="2">
    <source>
        <dbReference type="SAM" id="Phobius"/>
    </source>
</evidence>
<feature type="compositionally biased region" description="Polar residues" evidence="1">
    <location>
        <begin position="220"/>
        <end position="235"/>
    </location>
</feature>
<feature type="region of interest" description="Disordered" evidence="1">
    <location>
        <begin position="145"/>
        <end position="235"/>
    </location>
</feature>
<dbReference type="RefSeq" id="XP_013429716.1">
    <property type="nucleotide sequence ID" value="XM_013574262.1"/>
</dbReference>
<gene>
    <name evidence="4" type="ORF">M436DRAFT_62074</name>
</gene>
<keyword evidence="2" id="KW-0812">Transmembrane</keyword>
<dbReference type="EMBL" id="KL584705">
    <property type="protein sequence ID" value="KEQ75688.1"/>
    <property type="molecule type" value="Genomic_DNA"/>
</dbReference>
<feature type="compositionally biased region" description="Polar residues" evidence="1">
    <location>
        <begin position="192"/>
        <end position="203"/>
    </location>
</feature>
<organism evidence="4 5">
    <name type="scientific">Aureobasidium namibiae CBS 147.97</name>
    <dbReference type="NCBI Taxonomy" id="1043004"/>
    <lineage>
        <taxon>Eukaryota</taxon>
        <taxon>Fungi</taxon>
        <taxon>Dikarya</taxon>
        <taxon>Ascomycota</taxon>
        <taxon>Pezizomycotina</taxon>
        <taxon>Dothideomycetes</taxon>
        <taxon>Dothideomycetidae</taxon>
        <taxon>Dothideales</taxon>
        <taxon>Saccotheciaceae</taxon>
        <taxon>Aureobasidium</taxon>
    </lineage>
</organism>
<feature type="chain" id="PRO_5001701661" description="Mid2 domain-containing protein" evidence="3">
    <location>
        <begin position="25"/>
        <end position="328"/>
    </location>
</feature>
<evidence type="ECO:0000256" key="3">
    <source>
        <dbReference type="SAM" id="SignalP"/>
    </source>
</evidence>
<dbReference type="Proteomes" id="UP000027730">
    <property type="component" value="Unassembled WGS sequence"/>
</dbReference>
<dbReference type="STRING" id="1043004.A0A074WRC4"/>
<evidence type="ECO:0000313" key="4">
    <source>
        <dbReference type="EMBL" id="KEQ75688.1"/>
    </source>
</evidence>
<feature type="region of interest" description="Disordered" evidence="1">
    <location>
        <begin position="288"/>
        <end position="328"/>
    </location>
</feature>
<sequence length="328" mass="34753">MSRSGIHSSVICTLLLFVATIVRGQTTTFSTLPPAPTYSDGEFTSPDTSRNQVIDKGVIWNVTWETSFNSVNLYLIFGDGWNSPKALTIGTTDTYYIWTVDDSGNNTLPFTFRIANAQGTEDEQANGGFATGGFWIRDDALASTTSSSTTSSTTSTSSTQTSSTQSSSTSIPSTTSTSTSSTMTASPASTTPINPATSDRSAQGTSYSGPPLSSSGSPALETNTSAPSPTNISSPSGLSTGTLAGIVVGAVALLAIIIGASLYFRRQRRPLLSPKHQDLMEIQMSQDGQWGHSKPTYTVHDPSSFHEKSADGIVELPNYRSSRRHELE</sequence>
<protein>
    <recommendedName>
        <fullName evidence="6">Mid2 domain-containing protein</fullName>
    </recommendedName>
</protein>
<feature type="compositionally biased region" description="Low complexity" evidence="1">
    <location>
        <begin position="145"/>
        <end position="191"/>
    </location>
</feature>
<reference evidence="4 5" key="1">
    <citation type="journal article" date="2014" name="BMC Genomics">
        <title>Genome sequencing of four Aureobasidium pullulans varieties: biotechnological potential, stress tolerance, and description of new species.</title>
        <authorList>
            <person name="Gostin Ar C."/>
            <person name="Ohm R.A."/>
            <person name="Kogej T."/>
            <person name="Sonjak S."/>
            <person name="Turk M."/>
            <person name="Zajc J."/>
            <person name="Zalar P."/>
            <person name="Grube M."/>
            <person name="Sun H."/>
            <person name="Han J."/>
            <person name="Sharma A."/>
            <person name="Chiniquy J."/>
            <person name="Ngan C.Y."/>
            <person name="Lipzen A."/>
            <person name="Barry K."/>
            <person name="Grigoriev I.V."/>
            <person name="Gunde-Cimerman N."/>
        </authorList>
    </citation>
    <scope>NUCLEOTIDE SEQUENCE [LARGE SCALE GENOMIC DNA]</scope>
    <source>
        <strain evidence="4 5">CBS 147.97</strain>
    </source>
</reference>
<evidence type="ECO:0000313" key="5">
    <source>
        <dbReference type="Proteomes" id="UP000027730"/>
    </source>
</evidence>
<dbReference type="AlphaFoldDB" id="A0A074WRC4"/>
<dbReference type="OrthoDB" id="4491423at2759"/>